<name>A0ABW2RCJ5_9BURK</name>
<evidence type="ECO:0000313" key="1">
    <source>
        <dbReference type="EMBL" id="MFC7435834.1"/>
    </source>
</evidence>
<organism evidence="1 2">
    <name type="scientific">Hydrogenophaga bisanensis</name>
    <dbReference type="NCBI Taxonomy" id="439611"/>
    <lineage>
        <taxon>Bacteria</taxon>
        <taxon>Pseudomonadati</taxon>
        <taxon>Pseudomonadota</taxon>
        <taxon>Betaproteobacteria</taxon>
        <taxon>Burkholderiales</taxon>
        <taxon>Comamonadaceae</taxon>
        <taxon>Hydrogenophaga</taxon>
    </lineage>
</organism>
<proteinExistence type="predicted"/>
<dbReference type="RefSeq" id="WP_374639368.1">
    <property type="nucleotide sequence ID" value="NZ_JBHTBX010000011.1"/>
</dbReference>
<reference evidence="2" key="1">
    <citation type="journal article" date="2019" name="Int. J. Syst. Evol. Microbiol.">
        <title>The Global Catalogue of Microorganisms (GCM) 10K type strain sequencing project: providing services to taxonomists for standard genome sequencing and annotation.</title>
        <authorList>
            <consortium name="The Broad Institute Genomics Platform"/>
            <consortium name="The Broad Institute Genome Sequencing Center for Infectious Disease"/>
            <person name="Wu L."/>
            <person name="Ma J."/>
        </authorList>
    </citation>
    <scope>NUCLEOTIDE SEQUENCE [LARGE SCALE GENOMIC DNA]</scope>
    <source>
        <strain evidence="2">CCUG 54518</strain>
    </source>
</reference>
<protein>
    <submittedName>
        <fullName evidence="1">Uncharacterized protein</fullName>
    </submittedName>
</protein>
<evidence type="ECO:0000313" key="2">
    <source>
        <dbReference type="Proteomes" id="UP001596495"/>
    </source>
</evidence>
<accession>A0ABW2RCJ5</accession>
<dbReference type="Proteomes" id="UP001596495">
    <property type="component" value="Unassembled WGS sequence"/>
</dbReference>
<dbReference type="EMBL" id="JBHTBX010000011">
    <property type="protein sequence ID" value="MFC7435834.1"/>
    <property type="molecule type" value="Genomic_DNA"/>
</dbReference>
<gene>
    <name evidence="1" type="ORF">ACFQNJ_15065</name>
</gene>
<comment type="caution">
    <text evidence="1">The sequence shown here is derived from an EMBL/GenBank/DDBJ whole genome shotgun (WGS) entry which is preliminary data.</text>
</comment>
<sequence length="83" mass="8903">MKPLTEESMIVLEAGIPKLAQGAFQRAQYEALTTSGKVLRAVNGQLVETFADGTETVVRDLHRPVKVTKGAKLKLKPRATAAG</sequence>
<keyword evidence="2" id="KW-1185">Reference proteome</keyword>